<dbReference type="EMBL" id="FPLD01000056">
    <property type="protein sequence ID" value="SGY98677.1"/>
    <property type="molecule type" value="Genomic_DNA"/>
</dbReference>
<gene>
    <name evidence="1" type="ORF">MT2528_1881</name>
    <name evidence="2" type="ORF">NVI5450_2103</name>
</gene>
<sequence length="43" mass="4957">MSADLVIVDHYALNKDWQSRVRNDLDCKIFVIDQITLVANPLL</sequence>
<protein>
    <submittedName>
        <fullName evidence="2">Hypothetical FlmD</fullName>
    </submittedName>
</protein>
<dbReference type="AlphaFoldDB" id="A0A1L0B9H0"/>
<dbReference type="Proteomes" id="UP000183794">
    <property type="component" value="Unassembled WGS sequence"/>
</dbReference>
<proteinExistence type="predicted"/>
<reference evidence="1 3" key="2">
    <citation type="submission" date="2016-11" db="EMBL/GenBank/DDBJ databases">
        <authorList>
            <person name="Klemetsen T."/>
        </authorList>
    </citation>
    <scope>NUCLEOTIDE SEQUENCE [LARGE SCALE GENOMIC DNA]</scope>
    <source>
        <strain evidence="1">MT 2528</strain>
    </source>
</reference>
<dbReference type="Proteomes" id="UP000182660">
    <property type="component" value="Unassembled WGS sequence"/>
</dbReference>
<organism evidence="2 4">
    <name type="scientific">Moritella viscosa</name>
    <dbReference type="NCBI Taxonomy" id="80854"/>
    <lineage>
        <taxon>Bacteria</taxon>
        <taxon>Pseudomonadati</taxon>
        <taxon>Pseudomonadota</taxon>
        <taxon>Gammaproteobacteria</taxon>
        <taxon>Alteromonadales</taxon>
        <taxon>Moritellaceae</taxon>
        <taxon>Moritella</taxon>
    </lineage>
</organism>
<name>A0A1L0B9H0_9GAMM</name>
<dbReference type="Gene3D" id="3.40.50.11190">
    <property type="match status" value="1"/>
</dbReference>
<dbReference type="EMBL" id="FPLJ01000047">
    <property type="protein sequence ID" value="SGY90204.1"/>
    <property type="molecule type" value="Genomic_DNA"/>
</dbReference>
<reference evidence="2 4" key="1">
    <citation type="submission" date="2016-11" db="EMBL/GenBank/DDBJ databases">
        <authorList>
            <person name="Jaros S."/>
            <person name="Januszkiewicz K."/>
            <person name="Wedrychowicz H."/>
        </authorList>
    </citation>
    <scope>NUCLEOTIDE SEQUENCE [LARGE SCALE GENOMIC DNA]</scope>
    <source>
        <strain evidence="2">NVI 5450</strain>
    </source>
</reference>
<evidence type="ECO:0000313" key="3">
    <source>
        <dbReference type="Proteomes" id="UP000182660"/>
    </source>
</evidence>
<keyword evidence="3" id="KW-1185">Reference proteome</keyword>
<evidence type="ECO:0000313" key="1">
    <source>
        <dbReference type="EMBL" id="SGY90204.1"/>
    </source>
</evidence>
<accession>A0A1L0B9H0</accession>
<evidence type="ECO:0000313" key="4">
    <source>
        <dbReference type="Proteomes" id="UP000183794"/>
    </source>
</evidence>
<evidence type="ECO:0000313" key="2">
    <source>
        <dbReference type="EMBL" id="SGY98677.1"/>
    </source>
</evidence>